<name>A0A9D7FDK3_9RHOO</name>
<dbReference type="Proteomes" id="UP000886602">
    <property type="component" value="Unassembled WGS sequence"/>
</dbReference>
<dbReference type="InterPro" id="IPR013766">
    <property type="entry name" value="Thioredoxin_domain"/>
</dbReference>
<accession>A0A9D7FDK3</accession>
<dbReference type="PANTHER" id="PTHR43640">
    <property type="entry name" value="OS07G0260300 PROTEIN"/>
    <property type="match status" value="1"/>
</dbReference>
<reference evidence="2" key="1">
    <citation type="submission" date="2020-10" db="EMBL/GenBank/DDBJ databases">
        <title>Connecting structure to function with the recovery of over 1000 high-quality activated sludge metagenome-assembled genomes encoding full-length rRNA genes using long-read sequencing.</title>
        <authorList>
            <person name="Singleton C.M."/>
            <person name="Petriglieri F."/>
            <person name="Kristensen J.M."/>
            <person name="Kirkegaard R.H."/>
            <person name="Michaelsen T.Y."/>
            <person name="Andersen M.H."/>
            <person name="Karst S.M."/>
            <person name="Dueholm M.S."/>
            <person name="Nielsen P.H."/>
            <person name="Albertsen M."/>
        </authorList>
    </citation>
    <scope>NUCLEOTIDE SEQUENCE</scope>
    <source>
        <strain evidence="2">EsbW_18-Q3-R4-48_MAXAC.044</strain>
    </source>
</reference>
<dbReference type="GO" id="GO:0016209">
    <property type="term" value="F:antioxidant activity"/>
    <property type="evidence" value="ECO:0007669"/>
    <property type="project" value="InterPro"/>
</dbReference>
<dbReference type="InterPro" id="IPR000866">
    <property type="entry name" value="AhpC/TSA"/>
</dbReference>
<dbReference type="InterPro" id="IPR036249">
    <property type="entry name" value="Thioredoxin-like_sf"/>
</dbReference>
<organism evidence="2 3">
    <name type="scientific">Candidatus Propionivibrio dominans</name>
    <dbReference type="NCBI Taxonomy" id="2954373"/>
    <lineage>
        <taxon>Bacteria</taxon>
        <taxon>Pseudomonadati</taxon>
        <taxon>Pseudomonadota</taxon>
        <taxon>Betaproteobacteria</taxon>
        <taxon>Rhodocyclales</taxon>
        <taxon>Rhodocyclaceae</taxon>
        <taxon>Propionivibrio</taxon>
    </lineage>
</organism>
<dbReference type="SUPFAM" id="SSF52833">
    <property type="entry name" value="Thioredoxin-like"/>
    <property type="match status" value="1"/>
</dbReference>
<dbReference type="GO" id="GO:0016491">
    <property type="term" value="F:oxidoreductase activity"/>
    <property type="evidence" value="ECO:0007669"/>
    <property type="project" value="InterPro"/>
</dbReference>
<dbReference type="AlphaFoldDB" id="A0A9D7FDK3"/>
<dbReference type="CDD" id="cd02969">
    <property type="entry name" value="PRX_like1"/>
    <property type="match status" value="1"/>
</dbReference>
<dbReference type="PANTHER" id="PTHR43640:SF1">
    <property type="entry name" value="THIOREDOXIN-DEPENDENT PEROXIREDOXIN"/>
    <property type="match status" value="1"/>
</dbReference>
<comment type="caution">
    <text evidence="2">The sequence shown here is derived from an EMBL/GenBank/DDBJ whole genome shotgun (WGS) entry which is preliminary data.</text>
</comment>
<feature type="domain" description="Thioredoxin" evidence="1">
    <location>
        <begin position="41"/>
        <end position="196"/>
    </location>
</feature>
<evidence type="ECO:0000259" key="1">
    <source>
        <dbReference type="PROSITE" id="PS51352"/>
    </source>
</evidence>
<sequence>MTHAQVPRDDRSGSKPSGWRYPALLAGTALATLISAQAAAVAPGSPAPAFSLTTLDGKPVTLADLKGKWVALEWTNPDCPFVQKHYGPDNMQATQRLAADKQVVWVQVNSTNPGHQDFKSARQMNEWLVAMKAVPTYAALDQSGVVGKAYGAKTTPHMYLINPAGQVVYNGAIDDKRSANPADIPGARNHMKEAITEAVSGKPVTIAATTPYGCSIKY</sequence>
<dbReference type="PROSITE" id="PS51352">
    <property type="entry name" value="THIOREDOXIN_2"/>
    <property type="match status" value="1"/>
</dbReference>
<evidence type="ECO:0000313" key="3">
    <source>
        <dbReference type="Proteomes" id="UP000886602"/>
    </source>
</evidence>
<dbReference type="InterPro" id="IPR047262">
    <property type="entry name" value="PRX-like1"/>
</dbReference>
<evidence type="ECO:0000313" key="2">
    <source>
        <dbReference type="EMBL" id="MBK7423913.1"/>
    </source>
</evidence>
<gene>
    <name evidence="2" type="ORF">IPJ48_12860</name>
</gene>
<protein>
    <submittedName>
        <fullName evidence="2">Thioredoxin family protein</fullName>
    </submittedName>
</protein>
<dbReference type="Pfam" id="PF00578">
    <property type="entry name" value="AhpC-TSA"/>
    <property type="match status" value="1"/>
</dbReference>
<proteinExistence type="predicted"/>
<dbReference type="EMBL" id="JADJNC010000020">
    <property type="protein sequence ID" value="MBK7423913.1"/>
    <property type="molecule type" value="Genomic_DNA"/>
</dbReference>
<dbReference type="Gene3D" id="3.40.30.10">
    <property type="entry name" value="Glutaredoxin"/>
    <property type="match status" value="1"/>
</dbReference>